<dbReference type="EMBL" id="ADMN01000064">
    <property type="protein sequence ID" value="EFF63861.1"/>
    <property type="molecule type" value="Genomic_DNA"/>
</dbReference>
<evidence type="ECO:0000313" key="4">
    <source>
        <dbReference type="EMBL" id="EFF63861.1"/>
    </source>
</evidence>
<dbReference type="SUPFAM" id="SSF56235">
    <property type="entry name" value="N-terminal nucleophile aminohydrolases (Ntn hydrolases)"/>
    <property type="match status" value="1"/>
</dbReference>
<gene>
    <name evidence="4" type="ORF">CUW_0224</name>
</gene>
<dbReference type="InterPro" id="IPR052193">
    <property type="entry name" value="Peptidase_C59"/>
</dbReference>
<feature type="domain" description="Choloylglycine hydrolase/NAAA C-terminal" evidence="3">
    <location>
        <begin position="2"/>
        <end position="263"/>
    </location>
</feature>
<reference evidence="4 5" key="1">
    <citation type="journal article" date="2011" name="J. Bacteriol.">
        <title>Draft Genome Sequence of Turicibacter sanguinis PC909, Isolated from Human Feces.</title>
        <authorList>
            <person name="Cuiv P.O."/>
            <person name="Klaassens E.S."/>
            <person name="Durkin A.S."/>
            <person name="Harkins D.M."/>
            <person name="Foster L."/>
            <person name="McCorrison J."/>
            <person name="Torralba M."/>
            <person name="Nelson K.E."/>
            <person name="Morrison M."/>
        </authorList>
    </citation>
    <scope>NUCLEOTIDE SEQUENCE [LARGE SCALE GENOMIC DNA]</scope>
    <source>
        <strain evidence="4 5">PC909</strain>
    </source>
</reference>
<evidence type="ECO:0000256" key="1">
    <source>
        <dbReference type="ARBA" id="ARBA00006625"/>
    </source>
</evidence>
<proteinExistence type="inferred from homology"/>
<keyword evidence="5" id="KW-1185">Reference proteome</keyword>
<dbReference type="PANTHER" id="PTHR35527:SF2">
    <property type="entry name" value="HYDROLASE"/>
    <property type="match status" value="1"/>
</dbReference>
<dbReference type="PANTHER" id="PTHR35527">
    <property type="entry name" value="CHOLOYLGLYCINE HYDROLASE"/>
    <property type="match status" value="1"/>
</dbReference>
<dbReference type="Proteomes" id="UP000002938">
    <property type="component" value="Unassembled WGS sequence"/>
</dbReference>
<dbReference type="Gene3D" id="3.60.60.10">
    <property type="entry name" value="Penicillin V Acylase, Chain A"/>
    <property type="match status" value="1"/>
</dbReference>
<dbReference type="Pfam" id="PF02275">
    <property type="entry name" value="CBAH"/>
    <property type="match status" value="1"/>
</dbReference>
<protein>
    <submittedName>
        <fullName evidence="4">Choloylglycine hydrolase</fullName>
    </submittedName>
</protein>
<dbReference type="InterPro" id="IPR029132">
    <property type="entry name" value="CBAH/NAAA_C"/>
</dbReference>
<dbReference type="InterPro" id="IPR029055">
    <property type="entry name" value="Ntn_hydrolases_N"/>
</dbReference>
<comment type="similarity">
    <text evidence="1">Belongs to the peptidase C59 family.</text>
</comment>
<dbReference type="GO" id="GO:0016787">
    <property type="term" value="F:hydrolase activity"/>
    <property type="evidence" value="ECO:0007669"/>
    <property type="project" value="UniProtKB-KW"/>
</dbReference>
<evidence type="ECO:0000313" key="5">
    <source>
        <dbReference type="Proteomes" id="UP000002938"/>
    </source>
</evidence>
<name>A0ABP2I1I7_9FIRM</name>
<sequence>MLGMGSLILKTTPTFFEGINEKGLMGGQLYYREFAKYADEVKEGTIPLQPIFAVTYFLSMCATVEEVISKLENDVTLIAKPVFGDIRNTHWMFSDRTGETIIIEPDVDKLKIHRHSMGVLTNSPNYDWHRTNLLNYCNIRSLDYSSVTLNDDTIEACFSGSGAAGLPGDFSSPSRFTRLAFLKNYACKGKNETEAVTYMFQTFKNVQFPMGIVEVGEDKTITEHDSGVVLFDYTIYTAVMCSESLRYYWVSYQNMRIQCVDMNPLIEKKQAVQFELNPINDIKYLN</sequence>
<comment type="caution">
    <text evidence="4">The sequence shown here is derived from an EMBL/GenBank/DDBJ whole genome shotgun (WGS) entry which is preliminary data.</text>
</comment>
<accession>A0ABP2I1I7</accession>
<organism evidence="4 5">
    <name type="scientific">Turicibacter sanguinis PC909</name>
    <dbReference type="NCBI Taxonomy" id="702450"/>
    <lineage>
        <taxon>Bacteria</taxon>
        <taxon>Bacillati</taxon>
        <taxon>Bacillota</taxon>
        <taxon>Erysipelotrichia</taxon>
        <taxon>Erysipelotrichales</taxon>
        <taxon>Turicibacteraceae</taxon>
        <taxon>Turicibacter</taxon>
    </lineage>
</organism>
<evidence type="ECO:0000259" key="3">
    <source>
        <dbReference type="Pfam" id="PF02275"/>
    </source>
</evidence>
<evidence type="ECO:0000256" key="2">
    <source>
        <dbReference type="ARBA" id="ARBA00022801"/>
    </source>
</evidence>
<keyword evidence="2 4" id="KW-0378">Hydrolase</keyword>